<keyword evidence="2" id="KW-0238">DNA-binding</keyword>
<dbReference type="CDD" id="cd07377">
    <property type="entry name" value="WHTH_GntR"/>
    <property type="match status" value="1"/>
</dbReference>
<dbReference type="EMBL" id="JFHN01000070">
    <property type="protein sequence ID" value="EXU73940.1"/>
    <property type="molecule type" value="Genomic_DNA"/>
</dbReference>
<dbReference type="SUPFAM" id="SSF48008">
    <property type="entry name" value="GntR ligand-binding domain-like"/>
    <property type="match status" value="1"/>
</dbReference>
<dbReference type="SMART" id="SM00345">
    <property type="entry name" value="HTH_GNTR"/>
    <property type="match status" value="1"/>
</dbReference>
<dbReference type="PANTHER" id="PTHR43537">
    <property type="entry name" value="TRANSCRIPTIONAL REGULATOR, GNTR FAMILY"/>
    <property type="match status" value="1"/>
</dbReference>
<dbReference type="AlphaFoldDB" id="A0A014NJG1"/>
<evidence type="ECO:0000256" key="2">
    <source>
        <dbReference type="ARBA" id="ARBA00023125"/>
    </source>
</evidence>
<dbReference type="InterPro" id="IPR036390">
    <property type="entry name" value="WH_DNA-bd_sf"/>
</dbReference>
<keyword evidence="6" id="KW-1185">Reference proteome</keyword>
<dbReference type="Proteomes" id="UP000019918">
    <property type="component" value="Unassembled WGS sequence"/>
</dbReference>
<evidence type="ECO:0000313" key="5">
    <source>
        <dbReference type="EMBL" id="EXU73940.1"/>
    </source>
</evidence>
<evidence type="ECO:0000256" key="3">
    <source>
        <dbReference type="ARBA" id="ARBA00023163"/>
    </source>
</evidence>
<dbReference type="InterPro" id="IPR011711">
    <property type="entry name" value="GntR_C"/>
</dbReference>
<gene>
    <name evidence="5" type="ORF">BG55_20090</name>
</gene>
<dbReference type="SUPFAM" id="SSF46785">
    <property type="entry name" value="Winged helix' DNA-binding domain"/>
    <property type="match status" value="1"/>
</dbReference>
<evidence type="ECO:0000259" key="4">
    <source>
        <dbReference type="PROSITE" id="PS50949"/>
    </source>
</evidence>
<organism evidence="5 6">
    <name type="scientific">Erwinia mallotivora</name>
    <dbReference type="NCBI Taxonomy" id="69222"/>
    <lineage>
        <taxon>Bacteria</taxon>
        <taxon>Pseudomonadati</taxon>
        <taxon>Pseudomonadota</taxon>
        <taxon>Gammaproteobacteria</taxon>
        <taxon>Enterobacterales</taxon>
        <taxon>Erwiniaceae</taxon>
        <taxon>Erwinia</taxon>
    </lineage>
</organism>
<proteinExistence type="predicted"/>
<dbReference type="PATRIC" id="fig|69222.5.peg.4101"/>
<keyword evidence="3" id="KW-0804">Transcription</keyword>
<dbReference type="SMART" id="SM00895">
    <property type="entry name" value="FCD"/>
    <property type="match status" value="1"/>
</dbReference>
<dbReference type="InterPro" id="IPR000524">
    <property type="entry name" value="Tscrpt_reg_HTH_GntR"/>
</dbReference>
<dbReference type="Pfam" id="PF07729">
    <property type="entry name" value="FCD"/>
    <property type="match status" value="1"/>
</dbReference>
<name>A0A014NJG1_9GAMM</name>
<evidence type="ECO:0000256" key="1">
    <source>
        <dbReference type="ARBA" id="ARBA00023015"/>
    </source>
</evidence>
<dbReference type="InterPro" id="IPR036388">
    <property type="entry name" value="WH-like_DNA-bd_sf"/>
</dbReference>
<dbReference type="Gene3D" id="1.20.120.530">
    <property type="entry name" value="GntR ligand-binding domain-like"/>
    <property type="match status" value="1"/>
</dbReference>
<dbReference type="Pfam" id="PF00392">
    <property type="entry name" value="GntR"/>
    <property type="match status" value="1"/>
</dbReference>
<dbReference type="Gene3D" id="1.10.10.10">
    <property type="entry name" value="Winged helix-like DNA-binding domain superfamily/Winged helix DNA-binding domain"/>
    <property type="match status" value="1"/>
</dbReference>
<dbReference type="RefSeq" id="WP_034940765.1">
    <property type="nucleotide sequence ID" value="NZ_JFHN01000070.1"/>
</dbReference>
<reference evidence="5 6" key="1">
    <citation type="submission" date="2014-02" db="EMBL/GenBank/DDBJ databases">
        <title>Draft genome of Erwinia mallotivora strain BT-MARDI, a papaya dieback pathogen.</title>
        <authorList>
            <person name="Redzuan R."/>
            <person name="Abu Bakar N."/>
            <person name="Badrun R."/>
            <person name="Mohd Raih M.F."/>
            <person name="Rozano L."/>
            <person name="Mat Amin N."/>
        </authorList>
    </citation>
    <scope>NUCLEOTIDE SEQUENCE [LARGE SCALE GENOMIC DNA]</scope>
    <source>
        <strain evidence="5 6">BT-MARDI</strain>
    </source>
</reference>
<dbReference type="GO" id="GO:0003677">
    <property type="term" value="F:DNA binding"/>
    <property type="evidence" value="ECO:0007669"/>
    <property type="project" value="UniProtKB-KW"/>
</dbReference>
<comment type="caution">
    <text evidence="5">The sequence shown here is derived from an EMBL/GenBank/DDBJ whole genome shotgun (WGS) entry which is preliminary data.</text>
</comment>
<feature type="domain" description="HTH gntR-type" evidence="4">
    <location>
        <begin position="12"/>
        <end position="79"/>
    </location>
</feature>
<dbReference type="STRING" id="69222.BG55_20090"/>
<sequence>MATDKTASDNAPSLSESVALRLRQQITLGQLRPGQRLSEAQLSEKLAVSRNTLREAFRMLTLERLLEYRPNRGVFVSTPDMMRIIDIYRVRKMIECQSVASARPGHPAVRLMRQAVEEALICGEKQDWDGVGSANMAFHRAIVELADSQRLSDFYRHILAELRLAFGLLNDAEHLHFPFIGMNNTLLSLVEAGQAAEAARMLHEYLDRSERVLLASFARRDSDG</sequence>
<protein>
    <recommendedName>
        <fullName evidence="4">HTH gntR-type domain-containing protein</fullName>
    </recommendedName>
</protein>
<evidence type="ECO:0000313" key="6">
    <source>
        <dbReference type="Proteomes" id="UP000019918"/>
    </source>
</evidence>
<dbReference type="PROSITE" id="PS50949">
    <property type="entry name" value="HTH_GNTR"/>
    <property type="match status" value="1"/>
</dbReference>
<dbReference type="OrthoDB" id="8638122at2"/>
<dbReference type="GO" id="GO:0003700">
    <property type="term" value="F:DNA-binding transcription factor activity"/>
    <property type="evidence" value="ECO:0007669"/>
    <property type="project" value="InterPro"/>
</dbReference>
<dbReference type="PANTHER" id="PTHR43537:SF45">
    <property type="entry name" value="GNTR FAMILY REGULATORY PROTEIN"/>
    <property type="match status" value="1"/>
</dbReference>
<accession>A0A014NJG1</accession>
<keyword evidence="1" id="KW-0805">Transcription regulation</keyword>
<dbReference type="InterPro" id="IPR008920">
    <property type="entry name" value="TF_FadR/GntR_C"/>
</dbReference>